<feature type="non-terminal residue" evidence="1">
    <location>
        <position position="1"/>
    </location>
</feature>
<dbReference type="AlphaFoldDB" id="A0A0S7WPC9"/>
<evidence type="ECO:0000313" key="2">
    <source>
        <dbReference type="Proteomes" id="UP000052008"/>
    </source>
</evidence>
<dbReference type="Proteomes" id="UP000052008">
    <property type="component" value="Unassembled WGS sequence"/>
</dbReference>
<name>A0A0S7WPC9_UNCT6</name>
<reference evidence="1 2" key="1">
    <citation type="journal article" date="2015" name="Microbiome">
        <title>Genomic resolution of linkages in carbon, nitrogen, and sulfur cycling among widespread estuary sediment bacteria.</title>
        <authorList>
            <person name="Baker B.J."/>
            <person name="Lazar C.S."/>
            <person name="Teske A.P."/>
            <person name="Dick G.J."/>
        </authorList>
    </citation>
    <scope>NUCLEOTIDE SEQUENCE [LARGE SCALE GENOMIC DNA]</scope>
    <source>
        <strain evidence="1">DG_24</strain>
    </source>
</reference>
<evidence type="ECO:0000313" key="1">
    <source>
        <dbReference type="EMBL" id="KPJ52011.1"/>
    </source>
</evidence>
<accession>A0A0S7WPC9</accession>
<comment type="caution">
    <text evidence="1">The sequence shown here is derived from an EMBL/GenBank/DDBJ whole genome shotgun (WGS) entry which is preliminary data.</text>
</comment>
<protein>
    <submittedName>
        <fullName evidence="1">Uncharacterized protein</fullName>
    </submittedName>
</protein>
<sequence length="78" mass="8366">QSFYAIGEVWLPNGNPYSGNPVVGPTHLTLDPGASASRHVTHMIPYNAPYGTYTYAGTVGLPPDIVIDSDSFEFDVIP</sequence>
<proteinExistence type="predicted"/>
<organism evidence="1 2">
    <name type="scientific">candidate division TA06 bacterium DG_24</name>
    <dbReference type="NCBI Taxonomy" id="1703770"/>
    <lineage>
        <taxon>Bacteria</taxon>
        <taxon>Bacteria division TA06</taxon>
    </lineage>
</organism>
<dbReference type="EMBL" id="LIZS01000082">
    <property type="protein sequence ID" value="KPJ52011.1"/>
    <property type="molecule type" value="Genomic_DNA"/>
</dbReference>
<gene>
    <name evidence="1" type="ORF">AMJ39_08840</name>
</gene>